<protein>
    <recommendedName>
        <fullName evidence="3">Endonuclease/exonuclease/phosphatase domain-containing protein</fullName>
    </recommendedName>
</protein>
<evidence type="ECO:0000313" key="2">
    <source>
        <dbReference type="Proteomes" id="UP000250266"/>
    </source>
</evidence>
<gene>
    <name evidence="1" type="ORF">K432DRAFT_408649</name>
</gene>
<evidence type="ECO:0000313" key="1">
    <source>
        <dbReference type="EMBL" id="OCK75878.1"/>
    </source>
</evidence>
<dbReference type="AlphaFoldDB" id="A0A8E2E270"/>
<dbReference type="InterPro" id="IPR036691">
    <property type="entry name" value="Endo/exonu/phosph_ase_sf"/>
</dbReference>
<evidence type="ECO:0008006" key="3">
    <source>
        <dbReference type="Google" id="ProtNLM"/>
    </source>
</evidence>
<dbReference type="Gene3D" id="3.60.10.10">
    <property type="entry name" value="Endonuclease/exonuclease/phosphatase"/>
    <property type="match status" value="1"/>
</dbReference>
<accession>A0A8E2E270</accession>
<reference evidence="1 2" key="1">
    <citation type="journal article" date="2016" name="Nat. Commun.">
        <title>Ectomycorrhizal ecology is imprinted in the genome of the dominant symbiotic fungus Cenococcum geophilum.</title>
        <authorList>
            <consortium name="DOE Joint Genome Institute"/>
            <person name="Peter M."/>
            <person name="Kohler A."/>
            <person name="Ohm R.A."/>
            <person name="Kuo A."/>
            <person name="Krutzmann J."/>
            <person name="Morin E."/>
            <person name="Arend M."/>
            <person name="Barry K.W."/>
            <person name="Binder M."/>
            <person name="Choi C."/>
            <person name="Clum A."/>
            <person name="Copeland A."/>
            <person name="Grisel N."/>
            <person name="Haridas S."/>
            <person name="Kipfer T."/>
            <person name="LaButti K."/>
            <person name="Lindquist E."/>
            <person name="Lipzen A."/>
            <person name="Maire R."/>
            <person name="Meier B."/>
            <person name="Mihaltcheva S."/>
            <person name="Molinier V."/>
            <person name="Murat C."/>
            <person name="Poggeler S."/>
            <person name="Quandt C.A."/>
            <person name="Sperisen C."/>
            <person name="Tritt A."/>
            <person name="Tisserant E."/>
            <person name="Crous P.W."/>
            <person name="Henrissat B."/>
            <person name="Nehls U."/>
            <person name="Egli S."/>
            <person name="Spatafora J.W."/>
            <person name="Grigoriev I.V."/>
            <person name="Martin F.M."/>
        </authorList>
    </citation>
    <scope>NUCLEOTIDE SEQUENCE [LARGE SCALE GENOMIC DNA]</scope>
    <source>
        <strain evidence="1 2">CBS 459.81</strain>
    </source>
</reference>
<dbReference type="SUPFAM" id="SSF56219">
    <property type="entry name" value="DNase I-like"/>
    <property type="match status" value="1"/>
</dbReference>
<keyword evidence="2" id="KW-1185">Reference proteome</keyword>
<proteinExistence type="predicted"/>
<name>A0A8E2E270_9PEZI</name>
<dbReference type="OrthoDB" id="4922997at2759"/>
<dbReference type="Proteomes" id="UP000250266">
    <property type="component" value="Unassembled WGS sequence"/>
</dbReference>
<organism evidence="1 2">
    <name type="scientific">Lepidopterella palustris CBS 459.81</name>
    <dbReference type="NCBI Taxonomy" id="1314670"/>
    <lineage>
        <taxon>Eukaryota</taxon>
        <taxon>Fungi</taxon>
        <taxon>Dikarya</taxon>
        <taxon>Ascomycota</taxon>
        <taxon>Pezizomycotina</taxon>
        <taxon>Dothideomycetes</taxon>
        <taxon>Pleosporomycetidae</taxon>
        <taxon>Mytilinidiales</taxon>
        <taxon>Argynnaceae</taxon>
        <taxon>Lepidopterella</taxon>
    </lineage>
</organism>
<sequence>MKRGREAQHALYNDPALADFHFILGQEPGCFFADEEVVLHGTNPQWTKFVPSGRRQGPYPIRSCIWASREVAVTQLPVDSADITAAMAHIGGRRLVIVSVYIPNLSSRRTKEENLEELSSRLEMISRLVQDKLLRDPHTEVVIAGDSPVWGGSHINSTASQEESAPIIELMAELSLQSFLPAG</sequence>
<dbReference type="EMBL" id="KV745265">
    <property type="protein sequence ID" value="OCK75878.1"/>
    <property type="molecule type" value="Genomic_DNA"/>
</dbReference>